<comment type="pathway">
    <text evidence="2">Lipid metabolism; phospholipid metabolism.</text>
</comment>
<keyword evidence="4" id="KW-0808">Transferase</keyword>
<feature type="transmembrane region" description="Helical" evidence="11">
    <location>
        <begin position="381"/>
        <end position="399"/>
    </location>
</feature>
<reference evidence="13" key="1">
    <citation type="submission" date="2017-02" db="UniProtKB">
        <authorList>
            <consortium name="WormBaseParasite"/>
        </authorList>
    </citation>
    <scope>IDENTIFICATION</scope>
</reference>
<dbReference type="AlphaFoldDB" id="A0A0N5ASU9"/>
<evidence type="ECO:0000256" key="6">
    <source>
        <dbReference type="ARBA" id="ARBA00022989"/>
    </source>
</evidence>
<protein>
    <recommendedName>
        <fullName evidence="10">Lysophospholipid acyltransferase 7</fullName>
    </recommendedName>
</protein>
<evidence type="ECO:0000256" key="1">
    <source>
        <dbReference type="ARBA" id="ARBA00004141"/>
    </source>
</evidence>
<evidence type="ECO:0000256" key="10">
    <source>
        <dbReference type="ARBA" id="ARBA00093678"/>
    </source>
</evidence>
<comment type="pathway">
    <text evidence="9">Phospholipid metabolism.</text>
</comment>
<dbReference type="GO" id="GO:0030258">
    <property type="term" value="P:lipid modification"/>
    <property type="evidence" value="ECO:0007669"/>
    <property type="project" value="TreeGrafter"/>
</dbReference>
<feature type="transmembrane region" description="Helical" evidence="11">
    <location>
        <begin position="85"/>
        <end position="104"/>
    </location>
</feature>
<comment type="subcellular location">
    <subcellularLocation>
        <location evidence="1">Membrane</location>
        <topology evidence="1">Multi-pass membrane protein</topology>
    </subcellularLocation>
</comment>
<keyword evidence="7 11" id="KW-0472">Membrane</keyword>
<name>A0A0N5ASU9_9BILA</name>
<dbReference type="InterPro" id="IPR049941">
    <property type="entry name" value="LPLAT_7/PORCN-like"/>
</dbReference>
<evidence type="ECO:0000256" key="4">
    <source>
        <dbReference type="ARBA" id="ARBA00022679"/>
    </source>
</evidence>
<sequence>MWIALPNLFAARMDDLVYAELLFFSVMCSVVVRYIKASIVRQVLSAIIGVSMVYYFTGVRVLYSMVTVLIAVFIHLFTPYRYMGVMSFIILFLYLGVLRSVHYFGLPPLESHANAVQLILTLRLVGLGYEAQASMIPLQCKTDNSTFRLRTIPKLKIFDIISYSYYFPGLFTDILLPINFCAHLLFFVLGPYYTYAMYHDVISNEHIRNVSVWSHIKWRIYHLLWTCPAFLIFVHLYPLNTLRKPEFCSETAFYKIYVGIFIFFWMRCRMYSAWMVAESICILNGIGIYPKSFISQVSIGPKKDSPELTFSGHIETSSEAIRNADIFKVEFDSTFRQTVRAWNRSVQFWLATFVYKRVPKTFGVFLTMIVSAYWHGVHPGYYLAFISFPLCVLAEDSLFELFSKDSMGNPPVIVRATWFVVKHLGLAYMAAGFLLLSYSDTVQYWRSLHFYFHWLMGTIIFCCWIRKALQTLWNSADIKGLSRTPLVNFLNQRKTIVNDIIESDNKKRQ</sequence>
<evidence type="ECO:0000256" key="8">
    <source>
        <dbReference type="ARBA" id="ARBA00023315"/>
    </source>
</evidence>
<keyword evidence="12" id="KW-1185">Reference proteome</keyword>
<evidence type="ECO:0000256" key="7">
    <source>
        <dbReference type="ARBA" id="ARBA00023136"/>
    </source>
</evidence>
<evidence type="ECO:0000256" key="5">
    <source>
        <dbReference type="ARBA" id="ARBA00022692"/>
    </source>
</evidence>
<dbReference type="GO" id="GO:0044233">
    <property type="term" value="C:mitochondria-associated endoplasmic reticulum membrane contact site"/>
    <property type="evidence" value="ECO:0007669"/>
    <property type="project" value="TreeGrafter"/>
</dbReference>
<feature type="transmembrane region" description="Helical" evidence="11">
    <location>
        <begin position="358"/>
        <end position="375"/>
    </location>
</feature>
<evidence type="ECO:0000256" key="3">
    <source>
        <dbReference type="ARBA" id="ARBA00010323"/>
    </source>
</evidence>
<evidence type="ECO:0000256" key="2">
    <source>
        <dbReference type="ARBA" id="ARBA00005074"/>
    </source>
</evidence>
<feature type="transmembrane region" description="Helical" evidence="11">
    <location>
        <begin position="219"/>
        <end position="239"/>
    </location>
</feature>
<dbReference type="Pfam" id="PF03062">
    <property type="entry name" value="MBOAT"/>
    <property type="match status" value="1"/>
</dbReference>
<feature type="transmembrane region" description="Helical" evidence="11">
    <location>
        <begin position="16"/>
        <end position="32"/>
    </location>
</feature>
<comment type="similarity">
    <text evidence="3">Belongs to the membrane-bound acyltransferase family.</text>
</comment>
<feature type="transmembrane region" description="Helical" evidence="11">
    <location>
        <begin position="174"/>
        <end position="198"/>
    </location>
</feature>
<dbReference type="STRING" id="451379.A0A0N5ASU9"/>
<feature type="transmembrane region" description="Helical" evidence="11">
    <location>
        <begin position="419"/>
        <end position="438"/>
    </location>
</feature>
<dbReference type="GO" id="GO:0016020">
    <property type="term" value="C:membrane"/>
    <property type="evidence" value="ECO:0007669"/>
    <property type="project" value="UniProtKB-SubCell"/>
</dbReference>
<keyword evidence="6 11" id="KW-1133">Transmembrane helix</keyword>
<accession>A0A0N5ASU9</accession>
<proteinExistence type="inferred from homology"/>
<evidence type="ECO:0000313" key="13">
    <source>
        <dbReference type="WBParaSite" id="SMUV_0000788301-mRNA-1"/>
    </source>
</evidence>
<evidence type="ECO:0000256" key="9">
    <source>
        <dbReference type="ARBA" id="ARBA00025707"/>
    </source>
</evidence>
<dbReference type="GO" id="GO:0071617">
    <property type="term" value="F:lysophospholipid acyltransferase activity"/>
    <property type="evidence" value="ECO:0007669"/>
    <property type="project" value="TreeGrafter"/>
</dbReference>
<dbReference type="Proteomes" id="UP000046393">
    <property type="component" value="Unplaced"/>
</dbReference>
<dbReference type="PANTHER" id="PTHR13906:SF16">
    <property type="entry name" value="LYSOPHOSPHOLIPID ACYLTRANSFERASE 7"/>
    <property type="match status" value="1"/>
</dbReference>
<dbReference type="InterPro" id="IPR004299">
    <property type="entry name" value="MBOAT_fam"/>
</dbReference>
<dbReference type="WBParaSite" id="SMUV_0000788301-mRNA-1">
    <property type="protein sequence ID" value="SMUV_0000788301-mRNA-1"/>
    <property type="gene ID" value="SMUV_0000788301"/>
</dbReference>
<keyword evidence="8" id="KW-0012">Acyltransferase</keyword>
<evidence type="ECO:0000313" key="12">
    <source>
        <dbReference type="Proteomes" id="UP000046393"/>
    </source>
</evidence>
<dbReference type="GO" id="GO:0006661">
    <property type="term" value="P:phosphatidylinositol biosynthetic process"/>
    <property type="evidence" value="ECO:0007669"/>
    <property type="project" value="TreeGrafter"/>
</dbReference>
<keyword evidence="5 11" id="KW-0812">Transmembrane</keyword>
<dbReference type="PANTHER" id="PTHR13906">
    <property type="entry name" value="PORCUPINE"/>
    <property type="match status" value="1"/>
</dbReference>
<organism evidence="12 13">
    <name type="scientific">Syphacia muris</name>
    <dbReference type="NCBI Taxonomy" id="451379"/>
    <lineage>
        <taxon>Eukaryota</taxon>
        <taxon>Metazoa</taxon>
        <taxon>Ecdysozoa</taxon>
        <taxon>Nematoda</taxon>
        <taxon>Chromadorea</taxon>
        <taxon>Rhabditida</taxon>
        <taxon>Spirurina</taxon>
        <taxon>Oxyuridomorpha</taxon>
        <taxon>Oxyuroidea</taxon>
        <taxon>Oxyuridae</taxon>
        <taxon>Syphacia</taxon>
    </lineage>
</organism>
<feature type="transmembrane region" description="Helical" evidence="11">
    <location>
        <begin position="62"/>
        <end position="78"/>
    </location>
</feature>
<feature type="transmembrane region" description="Helical" evidence="11">
    <location>
        <begin position="450"/>
        <end position="469"/>
    </location>
</feature>
<evidence type="ECO:0000256" key="11">
    <source>
        <dbReference type="SAM" id="Phobius"/>
    </source>
</evidence>
<feature type="transmembrane region" description="Helical" evidence="11">
    <location>
        <begin position="251"/>
        <end position="268"/>
    </location>
</feature>